<evidence type="ECO:0000256" key="7">
    <source>
        <dbReference type="ARBA" id="ARBA00022779"/>
    </source>
</evidence>
<feature type="domain" description="Flagellar motor switch protein FliG N-terminal" evidence="13">
    <location>
        <begin position="21"/>
        <end position="117"/>
    </location>
</feature>
<dbReference type="Gene3D" id="1.10.220.30">
    <property type="match status" value="3"/>
</dbReference>
<dbReference type="InterPro" id="IPR011002">
    <property type="entry name" value="FliG_a-hlx"/>
</dbReference>
<feature type="domain" description="Flagellar motor switch protein FliG middle" evidence="12">
    <location>
        <begin position="132"/>
        <end position="206"/>
    </location>
</feature>
<name>A0A845GFU8_9BURK</name>
<dbReference type="InterPro" id="IPR000090">
    <property type="entry name" value="Flg_Motor_Flig"/>
</dbReference>
<dbReference type="SUPFAM" id="SSF48029">
    <property type="entry name" value="FliG"/>
    <property type="match status" value="2"/>
</dbReference>
<dbReference type="InterPro" id="IPR023087">
    <property type="entry name" value="Flg_Motor_Flig_C"/>
</dbReference>
<evidence type="ECO:0000259" key="11">
    <source>
        <dbReference type="Pfam" id="PF01706"/>
    </source>
</evidence>
<keyword evidence="14" id="KW-0966">Cell projection</keyword>
<evidence type="ECO:0000256" key="5">
    <source>
        <dbReference type="ARBA" id="ARBA00022475"/>
    </source>
</evidence>
<dbReference type="Pfam" id="PF01706">
    <property type="entry name" value="FliG_C"/>
    <property type="match status" value="1"/>
</dbReference>
<dbReference type="RefSeq" id="WP_161100242.1">
    <property type="nucleotide sequence ID" value="NZ_WWCW01000235.1"/>
</dbReference>
<dbReference type="PANTHER" id="PTHR30534:SF0">
    <property type="entry name" value="FLAGELLAR MOTOR SWITCH PROTEIN FLIG"/>
    <property type="match status" value="1"/>
</dbReference>
<evidence type="ECO:0000259" key="12">
    <source>
        <dbReference type="Pfam" id="PF14841"/>
    </source>
</evidence>
<dbReference type="EMBL" id="WWCW01000235">
    <property type="protein sequence ID" value="MYM91639.1"/>
    <property type="molecule type" value="Genomic_DNA"/>
</dbReference>
<comment type="function">
    <text evidence="10">FliG is one of three proteins (FliG, FliN, FliM) that forms the rotor-mounted switch complex (C ring), located at the base of the basal body. This complex interacts with the CheY and CheZ chemotaxis proteins, in addition to contacting components of the motor that determine the direction of flagellar rotation.</text>
</comment>
<keyword evidence="14" id="KW-0969">Cilium</keyword>
<dbReference type="AlphaFoldDB" id="A0A845GFU8"/>
<evidence type="ECO:0000313" key="14">
    <source>
        <dbReference type="EMBL" id="MYM91639.1"/>
    </source>
</evidence>
<comment type="subcellular location">
    <subcellularLocation>
        <location evidence="1">Bacterial flagellum basal body</location>
    </subcellularLocation>
    <subcellularLocation>
        <location evidence="2">Cell membrane</location>
        <topology evidence="2">Peripheral membrane protein</topology>
        <orientation evidence="2">Cytoplasmic side</orientation>
    </subcellularLocation>
</comment>
<dbReference type="Pfam" id="PF14842">
    <property type="entry name" value="FliG_N"/>
    <property type="match status" value="1"/>
</dbReference>
<dbReference type="Proteomes" id="UP000470302">
    <property type="component" value="Unassembled WGS sequence"/>
</dbReference>
<evidence type="ECO:0000256" key="4">
    <source>
        <dbReference type="ARBA" id="ARBA00021870"/>
    </source>
</evidence>
<proteinExistence type="inferred from homology"/>
<feature type="domain" description="Flagellar motor switch protein FliG C-terminal" evidence="11">
    <location>
        <begin position="234"/>
        <end position="339"/>
    </location>
</feature>
<evidence type="ECO:0000259" key="13">
    <source>
        <dbReference type="Pfam" id="PF14842"/>
    </source>
</evidence>
<dbReference type="GO" id="GO:0009425">
    <property type="term" value="C:bacterial-type flagellum basal body"/>
    <property type="evidence" value="ECO:0007669"/>
    <property type="project" value="UniProtKB-SubCell"/>
</dbReference>
<evidence type="ECO:0000256" key="10">
    <source>
        <dbReference type="ARBA" id="ARBA00025598"/>
    </source>
</evidence>
<keyword evidence="8" id="KW-0472">Membrane</keyword>
<sequence length="348" mass="38860">MAELNNPQNDEDYGNAVHNAQLSPVEQAAIVLLSIGEEPAAAVLRCLTREELLEVTQVMSRMSGIKVESVKTAMQTFFDDYRQQSGVHGASRSYLKRSLDLALGGDLANTVLNNIYGDELRPKMARLQWASPKWLAEYISNEHVQMQAVFLAFLPPALAGQIIDALPADGRDLVLLNLARMEEVDRDLLLELDELVMRCLSSFDSQSTSVEGIRQAAEILNRLPGNRAQMVELLRAHDPDVVSKIELSMYDFFILGNQSEVAITRIIEEVPLEQWAIALKGAEVSIRDAILKTMPKRQAQAFEDMMRRAGPMPLSRIEQTRQEIMATVKALADVGEIEIQLFAEQVIE</sequence>
<keyword evidence="7" id="KW-0283">Flagellar rotation</keyword>
<keyword evidence="5" id="KW-1003">Cell membrane</keyword>
<dbReference type="PRINTS" id="PR00954">
    <property type="entry name" value="FLGMOTORFLIG"/>
</dbReference>
<protein>
    <recommendedName>
        <fullName evidence="4">Flagellar motor switch protein FliG</fullName>
    </recommendedName>
</protein>
<organism evidence="14 15">
    <name type="scientific">Duganella vulcania</name>
    <dbReference type="NCBI Taxonomy" id="2692166"/>
    <lineage>
        <taxon>Bacteria</taxon>
        <taxon>Pseudomonadati</taxon>
        <taxon>Pseudomonadota</taxon>
        <taxon>Betaproteobacteria</taxon>
        <taxon>Burkholderiales</taxon>
        <taxon>Oxalobacteraceae</taxon>
        <taxon>Telluria group</taxon>
        <taxon>Duganella</taxon>
    </lineage>
</organism>
<evidence type="ECO:0000256" key="2">
    <source>
        <dbReference type="ARBA" id="ARBA00004413"/>
    </source>
</evidence>
<reference evidence="14 15" key="1">
    <citation type="submission" date="2020-01" db="EMBL/GenBank/DDBJ databases">
        <title>Novel species isolated from a subtropical stream in China.</title>
        <authorList>
            <person name="Lu H."/>
        </authorList>
    </citation>
    <scope>NUCLEOTIDE SEQUENCE [LARGE SCALE GENOMIC DNA]</scope>
    <source>
        <strain evidence="14 15">FT82W</strain>
    </source>
</reference>
<evidence type="ECO:0000256" key="3">
    <source>
        <dbReference type="ARBA" id="ARBA00010299"/>
    </source>
</evidence>
<keyword evidence="6" id="KW-0145">Chemotaxis</keyword>
<evidence type="ECO:0000256" key="1">
    <source>
        <dbReference type="ARBA" id="ARBA00004117"/>
    </source>
</evidence>
<keyword evidence="9" id="KW-0975">Bacterial flagellum</keyword>
<comment type="caution">
    <text evidence="14">The sequence shown here is derived from an EMBL/GenBank/DDBJ whole genome shotgun (WGS) entry which is preliminary data.</text>
</comment>
<evidence type="ECO:0000256" key="6">
    <source>
        <dbReference type="ARBA" id="ARBA00022500"/>
    </source>
</evidence>
<dbReference type="Pfam" id="PF14841">
    <property type="entry name" value="FliG_M"/>
    <property type="match status" value="1"/>
</dbReference>
<dbReference type="GO" id="GO:0071973">
    <property type="term" value="P:bacterial-type flagellum-dependent cell motility"/>
    <property type="evidence" value="ECO:0007669"/>
    <property type="project" value="InterPro"/>
</dbReference>
<dbReference type="InterPro" id="IPR028263">
    <property type="entry name" value="FliG_N"/>
</dbReference>
<accession>A0A845GFU8</accession>
<evidence type="ECO:0000256" key="8">
    <source>
        <dbReference type="ARBA" id="ARBA00023136"/>
    </source>
</evidence>
<dbReference type="InterPro" id="IPR032779">
    <property type="entry name" value="FliG_M"/>
</dbReference>
<keyword evidence="14" id="KW-0282">Flagellum</keyword>
<evidence type="ECO:0000256" key="9">
    <source>
        <dbReference type="ARBA" id="ARBA00023143"/>
    </source>
</evidence>
<gene>
    <name evidence="14" type="primary">fliG</name>
    <name evidence="14" type="ORF">GTP91_31235</name>
</gene>
<dbReference type="GO" id="GO:0003774">
    <property type="term" value="F:cytoskeletal motor activity"/>
    <property type="evidence" value="ECO:0007669"/>
    <property type="project" value="InterPro"/>
</dbReference>
<comment type="similarity">
    <text evidence="3">Belongs to the FliG family.</text>
</comment>
<dbReference type="GO" id="GO:0005886">
    <property type="term" value="C:plasma membrane"/>
    <property type="evidence" value="ECO:0007669"/>
    <property type="project" value="UniProtKB-SubCell"/>
</dbReference>
<dbReference type="PANTHER" id="PTHR30534">
    <property type="entry name" value="FLAGELLAR MOTOR SWITCH PROTEIN FLIG"/>
    <property type="match status" value="1"/>
</dbReference>
<dbReference type="GO" id="GO:0006935">
    <property type="term" value="P:chemotaxis"/>
    <property type="evidence" value="ECO:0007669"/>
    <property type="project" value="UniProtKB-KW"/>
</dbReference>
<evidence type="ECO:0000313" key="15">
    <source>
        <dbReference type="Proteomes" id="UP000470302"/>
    </source>
</evidence>